<feature type="transmembrane region" description="Helical" evidence="1">
    <location>
        <begin position="64"/>
        <end position="82"/>
    </location>
</feature>
<proteinExistence type="predicted"/>
<evidence type="ECO:0000313" key="4">
    <source>
        <dbReference type="Proteomes" id="UP000053707"/>
    </source>
</evidence>
<name>A0A101A0C9_9MYCO</name>
<dbReference type="Gene3D" id="3.60.10.10">
    <property type="entry name" value="Endonuclease/exonuclease/phosphatase"/>
    <property type="match status" value="1"/>
</dbReference>
<dbReference type="EMBL" id="LQIR01000067">
    <property type="protein sequence ID" value="KUI07791.1"/>
    <property type="molecule type" value="Genomic_DNA"/>
</dbReference>
<sequence>MIRVPATVLGVLAFALAFAGLVSRYLPVDNEIVLVLAAASPYLTTAGVASMALFAVARRWAATILAATLCVVMLAVLAPRYLGPEKTGVPAVALRVLTANLGMGGADARAVVELALSTADVLVVQEMTPQVAEAMSGAGLDTIFGHRVIDPRPMAHGIGVWSRHPIVASGTVDGYQMPMLRTQIRVPGVRFDVTALAVHLAAPWVQPLRWFTDDIARFPETMRALAHSAGSGAVVVAGDLNATYDMSPFRLLLDAGYRDAAEQAGAGLARSYPSRPWLPPVVGIDHVLLRNCAASSAYTVEVPGSDHRGLAAVVNIPADPTAS</sequence>
<evidence type="ECO:0000313" key="3">
    <source>
        <dbReference type="EMBL" id="KUI07791.1"/>
    </source>
</evidence>
<keyword evidence="3" id="KW-0255">Endonuclease</keyword>
<dbReference type="Pfam" id="PF03372">
    <property type="entry name" value="Exo_endo_phos"/>
    <property type="match status" value="1"/>
</dbReference>
<protein>
    <submittedName>
        <fullName evidence="3">Endonuclease</fullName>
    </submittedName>
</protein>
<dbReference type="SUPFAM" id="SSF56219">
    <property type="entry name" value="DNase I-like"/>
    <property type="match status" value="1"/>
</dbReference>
<dbReference type="InterPro" id="IPR036691">
    <property type="entry name" value="Endo/exonu/phosph_ase_sf"/>
</dbReference>
<dbReference type="AlphaFoldDB" id="A0A101A0C9"/>
<reference evidence="3 4" key="1">
    <citation type="submission" date="2016-01" db="EMBL/GenBank/DDBJ databases">
        <authorList>
            <consortium name="TB Trials Study Group"/>
            <person name="Sutton G."/>
            <person name="Brinkac L."/>
            <person name="Sanka R."/>
            <person name="Adams M."/>
            <person name="Lau E.L."/>
            <person name="Macaden R."/>
            <person name="Grewal H.M.S."/>
        </authorList>
    </citation>
    <scope>NUCLEOTIDE SEQUENCE [LARGE SCALE GENOMIC DNA]</scope>
    <source>
        <strain evidence="3 4">IS-1744</strain>
    </source>
</reference>
<keyword evidence="1" id="KW-0472">Membrane</keyword>
<dbReference type="Proteomes" id="UP000053707">
    <property type="component" value="Unassembled WGS sequence"/>
</dbReference>
<dbReference type="RefSeq" id="WP_064399796.1">
    <property type="nucleotide sequence ID" value="NZ_LQIR01000067.1"/>
</dbReference>
<organism evidence="3 4">
    <name type="scientific">Mycobacterium lehmannii</name>
    <dbReference type="NCBI Taxonomy" id="2048550"/>
    <lineage>
        <taxon>Bacteria</taxon>
        <taxon>Bacillati</taxon>
        <taxon>Actinomycetota</taxon>
        <taxon>Actinomycetes</taxon>
        <taxon>Mycobacteriales</taxon>
        <taxon>Mycobacteriaceae</taxon>
        <taxon>Mycobacterium</taxon>
    </lineage>
</organism>
<evidence type="ECO:0000256" key="1">
    <source>
        <dbReference type="SAM" id="Phobius"/>
    </source>
</evidence>
<feature type="transmembrane region" description="Helical" evidence="1">
    <location>
        <begin position="34"/>
        <end position="57"/>
    </location>
</feature>
<feature type="domain" description="Endonuclease/exonuclease/phosphatase" evidence="2">
    <location>
        <begin position="97"/>
        <end position="307"/>
    </location>
</feature>
<dbReference type="InterPro" id="IPR005135">
    <property type="entry name" value="Endo/exonuclease/phosphatase"/>
</dbReference>
<keyword evidence="3" id="KW-0378">Hydrolase</keyword>
<gene>
    <name evidence="3" type="ORF">AU192_10010</name>
</gene>
<keyword evidence="1" id="KW-1133">Transmembrane helix</keyword>
<keyword evidence="1" id="KW-0812">Transmembrane</keyword>
<dbReference type="GO" id="GO:0004519">
    <property type="term" value="F:endonuclease activity"/>
    <property type="evidence" value="ECO:0007669"/>
    <property type="project" value="UniProtKB-KW"/>
</dbReference>
<accession>A0A101A0C9</accession>
<evidence type="ECO:0000259" key="2">
    <source>
        <dbReference type="Pfam" id="PF03372"/>
    </source>
</evidence>
<keyword evidence="3" id="KW-0540">Nuclease</keyword>
<keyword evidence="4" id="KW-1185">Reference proteome</keyword>
<comment type="caution">
    <text evidence="3">The sequence shown here is derived from an EMBL/GenBank/DDBJ whole genome shotgun (WGS) entry which is preliminary data.</text>
</comment>